<protein>
    <submittedName>
        <fullName evidence="2">Uncharacterized protein</fullName>
    </submittedName>
</protein>
<feature type="transmembrane region" description="Helical" evidence="1">
    <location>
        <begin position="34"/>
        <end position="53"/>
    </location>
</feature>
<feature type="transmembrane region" description="Helical" evidence="1">
    <location>
        <begin position="92"/>
        <end position="110"/>
    </location>
</feature>
<dbReference type="Proteomes" id="UP001143486">
    <property type="component" value="Unassembled WGS sequence"/>
</dbReference>
<evidence type="ECO:0000313" key="3">
    <source>
        <dbReference type="Proteomes" id="UP001143486"/>
    </source>
</evidence>
<evidence type="ECO:0000256" key="1">
    <source>
        <dbReference type="SAM" id="Phobius"/>
    </source>
</evidence>
<keyword evidence="3" id="KW-1185">Reference proteome</keyword>
<name>A0A9W6MPI7_9PROT</name>
<comment type="caution">
    <text evidence="2">The sequence shown here is derived from an EMBL/GenBank/DDBJ whole genome shotgun (WGS) entry which is preliminary data.</text>
</comment>
<reference evidence="2" key="2">
    <citation type="submission" date="2023-01" db="EMBL/GenBank/DDBJ databases">
        <authorList>
            <person name="Sun Q."/>
            <person name="Evtushenko L."/>
        </authorList>
    </citation>
    <scope>NUCLEOTIDE SEQUENCE</scope>
    <source>
        <strain evidence="2">VKM B-1513</strain>
    </source>
</reference>
<keyword evidence="1" id="KW-0812">Transmembrane</keyword>
<keyword evidence="1" id="KW-0472">Membrane</keyword>
<feature type="transmembrane region" description="Helical" evidence="1">
    <location>
        <begin position="6"/>
        <end position="27"/>
    </location>
</feature>
<proteinExistence type="predicted"/>
<evidence type="ECO:0000313" key="2">
    <source>
        <dbReference type="EMBL" id="GLK53665.1"/>
    </source>
</evidence>
<gene>
    <name evidence="2" type="ORF">GCM10017621_31730</name>
</gene>
<reference evidence="2" key="1">
    <citation type="journal article" date="2014" name="Int. J. Syst. Evol. Microbiol.">
        <title>Complete genome sequence of Corynebacterium casei LMG S-19264T (=DSM 44701T), isolated from a smear-ripened cheese.</title>
        <authorList>
            <consortium name="US DOE Joint Genome Institute (JGI-PGF)"/>
            <person name="Walter F."/>
            <person name="Albersmeier A."/>
            <person name="Kalinowski J."/>
            <person name="Ruckert C."/>
        </authorList>
    </citation>
    <scope>NUCLEOTIDE SEQUENCE</scope>
    <source>
        <strain evidence="2">VKM B-1513</strain>
    </source>
</reference>
<dbReference type="RefSeq" id="WP_271188004.1">
    <property type="nucleotide sequence ID" value="NZ_BSFE01000012.1"/>
</dbReference>
<keyword evidence="1" id="KW-1133">Transmembrane helix</keyword>
<sequence>MTLLALRLMHTAVFALCLTCLGLIAHYDLTGRGLVPALWALLPPALVGLGLLLNRGECILQSWARQLTGSGEAWARDVFFLPESWALRTVPVMLPLSLVLIAAMPARYLAG</sequence>
<dbReference type="EMBL" id="BSFE01000012">
    <property type="protein sequence ID" value="GLK53665.1"/>
    <property type="molecule type" value="Genomic_DNA"/>
</dbReference>
<accession>A0A9W6MPI7</accession>
<organism evidence="2 3">
    <name type="scientific">Maricaulis virginensis</name>
    <dbReference type="NCBI Taxonomy" id="144022"/>
    <lineage>
        <taxon>Bacteria</taxon>
        <taxon>Pseudomonadati</taxon>
        <taxon>Pseudomonadota</taxon>
        <taxon>Alphaproteobacteria</taxon>
        <taxon>Maricaulales</taxon>
        <taxon>Maricaulaceae</taxon>
        <taxon>Maricaulis</taxon>
    </lineage>
</organism>
<dbReference type="AlphaFoldDB" id="A0A9W6MPI7"/>